<name>A0A926JSV4_9FLAO</name>
<accession>A0A926JSV4</accession>
<feature type="transmembrane region" description="Helical" evidence="1">
    <location>
        <begin position="149"/>
        <end position="170"/>
    </location>
</feature>
<keyword evidence="1" id="KW-0472">Membrane</keyword>
<keyword evidence="1" id="KW-1133">Transmembrane helix</keyword>
<organism evidence="2 3">
    <name type="scientific">Sinomicrobium weinanense</name>
    <dbReference type="NCBI Taxonomy" id="2842200"/>
    <lineage>
        <taxon>Bacteria</taxon>
        <taxon>Pseudomonadati</taxon>
        <taxon>Bacteroidota</taxon>
        <taxon>Flavobacteriia</taxon>
        <taxon>Flavobacteriales</taxon>
        <taxon>Flavobacteriaceae</taxon>
        <taxon>Sinomicrobium</taxon>
    </lineage>
</organism>
<protein>
    <submittedName>
        <fullName evidence="2">Uncharacterized protein</fullName>
    </submittedName>
</protein>
<reference evidence="2 3" key="1">
    <citation type="submission" date="2020-09" db="EMBL/GenBank/DDBJ databases">
        <title>Sinomicrobium weinanense sp. nov., a halophilic bacteria isolated from saline-alkali soil.</title>
        <authorList>
            <person name="Wu P."/>
            <person name="Ren H."/>
            <person name="Mei Y."/>
            <person name="Liang Y."/>
            <person name="Chen Z."/>
        </authorList>
    </citation>
    <scope>NUCLEOTIDE SEQUENCE [LARGE SCALE GENOMIC DNA]</scope>
    <source>
        <strain evidence="2 3">FJxs</strain>
    </source>
</reference>
<keyword evidence="1" id="KW-0812">Transmembrane</keyword>
<sequence>MYFYYGTLILSNSLLIIAFLLGGAKLSALHKEGKWYICYLGFIVGVELLTEILILAYVQNTGFIYPFYAGGEFFLLISMFVVAQRLSYKWYIPIGLITIFIFVEAATLWFNNQNVTAGYGKVFSHLSIACFAGYTLIRGLRHFEKENRFLTIYGCLFLYYLSSLFLFLLLHQLTDLNPQSASVVWGMNNILSSVLYGVSCYIFLRLKK</sequence>
<dbReference type="EMBL" id="JACVDC010000032">
    <property type="protein sequence ID" value="MBC9796632.1"/>
    <property type="molecule type" value="Genomic_DNA"/>
</dbReference>
<dbReference type="AlphaFoldDB" id="A0A926JSV4"/>
<evidence type="ECO:0000313" key="2">
    <source>
        <dbReference type="EMBL" id="MBC9796632.1"/>
    </source>
</evidence>
<feature type="transmembrane region" description="Helical" evidence="1">
    <location>
        <begin position="6"/>
        <end position="24"/>
    </location>
</feature>
<feature type="transmembrane region" description="Helical" evidence="1">
    <location>
        <begin position="90"/>
        <end position="110"/>
    </location>
</feature>
<dbReference type="RefSeq" id="WP_187965776.1">
    <property type="nucleotide sequence ID" value="NZ_JACVDC010000032.1"/>
</dbReference>
<feature type="transmembrane region" description="Helical" evidence="1">
    <location>
        <begin position="116"/>
        <end position="137"/>
    </location>
</feature>
<comment type="caution">
    <text evidence="2">The sequence shown here is derived from an EMBL/GenBank/DDBJ whole genome shotgun (WGS) entry which is preliminary data.</text>
</comment>
<gene>
    <name evidence="2" type="ORF">IBL28_11680</name>
</gene>
<evidence type="ECO:0000313" key="3">
    <source>
        <dbReference type="Proteomes" id="UP000653730"/>
    </source>
</evidence>
<feature type="transmembrane region" description="Helical" evidence="1">
    <location>
        <begin position="63"/>
        <end position="83"/>
    </location>
</feature>
<evidence type="ECO:0000256" key="1">
    <source>
        <dbReference type="SAM" id="Phobius"/>
    </source>
</evidence>
<feature type="transmembrane region" description="Helical" evidence="1">
    <location>
        <begin position="182"/>
        <end position="204"/>
    </location>
</feature>
<feature type="transmembrane region" description="Helical" evidence="1">
    <location>
        <begin position="36"/>
        <end position="57"/>
    </location>
</feature>
<keyword evidence="3" id="KW-1185">Reference proteome</keyword>
<dbReference type="Proteomes" id="UP000653730">
    <property type="component" value="Unassembled WGS sequence"/>
</dbReference>
<proteinExistence type="predicted"/>